<dbReference type="Pfam" id="PF08327">
    <property type="entry name" value="AHSA1"/>
    <property type="match status" value="1"/>
</dbReference>
<evidence type="ECO:0000259" key="2">
    <source>
        <dbReference type="Pfam" id="PF08327"/>
    </source>
</evidence>
<dbReference type="SUPFAM" id="SSF55961">
    <property type="entry name" value="Bet v1-like"/>
    <property type="match status" value="1"/>
</dbReference>
<proteinExistence type="inferred from homology"/>
<organism evidence="3 4">
    <name type="scientific">Mesorhizobium opportunistum (strain LMG 24607 / HAMBI 3007 / WSM2075)</name>
    <dbReference type="NCBI Taxonomy" id="536019"/>
    <lineage>
        <taxon>Bacteria</taxon>
        <taxon>Pseudomonadati</taxon>
        <taxon>Pseudomonadota</taxon>
        <taxon>Alphaproteobacteria</taxon>
        <taxon>Hyphomicrobiales</taxon>
        <taxon>Phyllobacteriaceae</taxon>
        <taxon>Mesorhizobium</taxon>
    </lineage>
</organism>
<evidence type="ECO:0000256" key="1">
    <source>
        <dbReference type="ARBA" id="ARBA00006817"/>
    </source>
</evidence>
<dbReference type="KEGG" id="mop:Mesop_0952"/>
<name>F7YB33_MESOW</name>
<feature type="domain" description="Activator of Hsp90 ATPase homologue 1/2-like C-terminal" evidence="2">
    <location>
        <begin position="24"/>
        <end position="155"/>
    </location>
</feature>
<dbReference type="InterPro" id="IPR013538">
    <property type="entry name" value="ASHA1/2-like_C"/>
</dbReference>
<dbReference type="EMBL" id="CP002279">
    <property type="protein sequence ID" value="AEH85439.1"/>
    <property type="molecule type" value="Genomic_DNA"/>
</dbReference>
<dbReference type="Proteomes" id="UP000001623">
    <property type="component" value="Chromosome"/>
</dbReference>
<protein>
    <submittedName>
        <fullName evidence="3">Activator of Hsp90 ATPase 1 family protein</fullName>
    </submittedName>
</protein>
<evidence type="ECO:0000313" key="3">
    <source>
        <dbReference type="EMBL" id="AEH85439.1"/>
    </source>
</evidence>
<evidence type="ECO:0000313" key="4">
    <source>
        <dbReference type="Proteomes" id="UP000001623"/>
    </source>
</evidence>
<dbReference type="eggNOG" id="COG3832">
    <property type="taxonomic scope" value="Bacteria"/>
</dbReference>
<dbReference type="HOGENOM" id="CLU_108923_6_3_5"/>
<dbReference type="STRING" id="536019.Mesop_0952"/>
<dbReference type="AlphaFoldDB" id="F7YB33"/>
<dbReference type="Gene3D" id="3.30.530.20">
    <property type="match status" value="1"/>
</dbReference>
<sequence>MTYVPMVHSMTNGETIMASADLGAPVEHVFHALVSDEVERWWGSADTYRVVDWSADLRVGGRWTVVVRTADGRSRPAGGEFLDIEAPRRIVQTRAYAWDHPTLGRRETKVAYLLEPIAIGTRITICHGGFAGLSEAAAEHAEGWGRVLSWLQAYLDAGNRVAAWTRLFPSPPAGEGGSARQRRDR</sequence>
<reference evidence="3 4" key="1">
    <citation type="submission" date="2010-10" db="EMBL/GenBank/DDBJ databases">
        <title>Complete sequence of Mesorhizobium opportunistum WSM2075.</title>
        <authorList>
            <consortium name="US DOE Joint Genome Institute"/>
            <person name="Lucas S."/>
            <person name="Copeland A."/>
            <person name="Lapidus A."/>
            <person name="Cheng J.-F."/>
            <person name="Bruce D."/>
            <person name="Goodwin L."/>
            <person name="Pitluck S."/>
            <person name="Chertkov O."/>
            <person name="Misra M."/>
            <person name="Detter J.C."/>
            <person name="Han C."/>
            <person name="Tapia R."/>
            <person name="Land M."/>
            <person name="Hauser L."/>
            <person name="Kyrpides N."/>
            <person name="Ovchinnikova G."/>
            <person name="Mavrommatis K.M."/>
            <person name="Tiwari R.P."/>
            <person name="Howieson J.G."/>
            <person name="O'Hara G.W."/>
            <person name="Nandasena K.G."/>
            <person name="Woyke T."/>
        </authorList>
    </citation>
    <scope>NUCLEOTIDE SEQUENCE [LARGE SCALE GENOMIC DNA]</scope>
    <source>
        <strain evidence="4">LMG 24607 / HAMBI 3007 / WSM2075</strain>
    </source>
</reference>
<dbReference type="CDD" id="cd07814">
    <property type="entry name" value="SRPBCC_CalC_Aha1-like"/>
    <property type="match status" value="1"/>
</dbReference>
<accession>F7YB33</accession>
<comment type="similarity">
    <text evidence="1">Belongs to the AHA1 family.</text>
</comment>
<gene>
    <name evidence="3" type="ordered locus">Mesop_0952</name>
</gene>
<dbReference type="InterPro" id="IPR023393">
    <property type="entry name" value="START-like_dom_sf"/>
</dbReference>